<dbReference type="AlphaFoldDB" id="A0A165E3P4"/>
<gene>
    <name evidence="1" type="ORF">LAESUDRAFT_726385</name>
</gene>
<dbReference type="GeneID" id="63826053"/>
<organism evidence="1 2">
    <name type="scientific">Laetiporus sulphureus 93-53</name>
    <dbReference type="NCBI Taxonomy" id="1314785"/>
    <lineage>
        <taxon>Eukaryota</taxon>
        <taxon>Fungi</taxon>
        <taxon>Dikarya</taxon>
        <taxon>Basidiomycota</taxon>
        <taxon>Agaricomycotina</taxon>
        <taxon>Agaricomycetes</taxon>
        <taxon>Polyporales</taxon>
        <taxon>Laetiporus</taxon>
    </lineage>
</organism>
<name>A0A165E3P4_9APHY</name>
<dbReference type="Proteomes" id="UP000076871">
    <property type="component" value="Unassembled WGS sequence"/>
</dbReference>
<reference evidence="1 2" key="1">
    <citation type="journal article" date="2016" name="Mol. Biol. Evol.">
        <title>Comparative Genomics of Early-Diverging Mushroom-Forming Fungi Provides Insights into the Origins of Lignocellulose Decay Capabilities.</title>
        <authorList>
            <person name="Nagy L.G."/>
            <person name="Riley R."/>
            <person name="Tritt A."/>
            <person name="Adam C."/>
            <person name="Daum C."/>
            <person name="Floudas D."/>
            <person name="Sun H."/>
            <person name="Yadav J.S."/>
            <person name="Pangilinan J."/>
            <person name="Larsson K.H."/>
            <person name="Matsuura K."/>
            <person name="Barry K."/>
            <person name="Labutti K."/>
            <person name="Kuo R."/>
            <person name="Ohm R.A."/>
            <person name="Bhattacharya S.S."/>
            <person name="Shirouzu T."/>
            <person name="Yoshinaga Y."/>
            <person name="Martin F.M."/>
            <person name="Grigoriev I.V."/>
            <person name="Hibbett D.S."/>
        </authorList>
    </citation>
    <scope>NUCLEOTIDE SEQUENCE [LARGE SCALE GENOMIC DNA]</scope>
    <source>
        <strain evidence="1 2">93-53</strain>
    </source>
</reference>
<dbReference type="InParanoid" id="A0A165E3P4"/>
<proteinExistence type="predicted"/>
<keyword evidence="2" id="KW-1185">Reference proteome</keyword>
<sequence length="81" mass="9297">MADVCAALRTKNNPTGCAEEFHRERGQCVMLKMNITGSSRRLTARALPDMVHDEYIGQRTHQQGTLSCYPRRLHRLENRPT</sequence>
<protein>
    <submittedName>
        <fullName evidence="1">Uncharacterized protein</fullName>
    </submittedName>
</protein>
<evidence type="ECO:0000313" key="1">
    <source>
        <dbReference type="EMBL" id="KZT06192.1"/>
    </source>
</evidence>
<dbReference type="EMBL" id="KV427626">
    <property type="protein sequence ID" value="KZT06192.1"/>
    <property type="molecule type" value="Genomic_DNA"/>
</dbReference>
<dbReference type="RefSeq" id="XP_040763932.1">
    <property type="nucleotide sequence ID" value="XM_040909024.1"/>
</dbReference>
<evidence type="ECO:0000313" key="2">
    <source>
        <dbReference type="Proteomes" id="UP000076871"/>
    </source>
</evidence>
<accession>A0A165E3P4</accession>